<evidence type="ECO:0000256" key="3">
    <source>
        <dbReference type="ARBA" id="ARBA00022801"/>
    </source>
</evidence>
<dbReference type="SMART" id="SM00849">
    <property type="entry name" value="Lactamase_B"/>
    <property type="match status" value="1"/>
</dbReference>
<dbReference type="Pfam" id="PF12706">
    <property type="entry name" value="Lactamase_B_2"/>
    <property type="match status" value="1"/>
</dbReference>
<accession>A0A679HS73</accession>
<dbReference type="Gene3D" id="3.60.15.10">
    <property type="entry name" value="Ribonuclease Z/Hydroxyacylglutathione hydrolase-like"/>
    <property type="match status" value="1"/>
</dbReference>
<organism evidence="5 6">
    <name type="scientific">Fluviibacter phosphoraccumulans</name>
    <dbReference type="NCBI Taxonomy" id="1751046"/>
    <lineage>
        <taxon>Bacteria</taxon>
        <taxon>Pseudomonadati</taxon>
        <taxon>Pseudomonadota</taxon>
        <taxon>Betaproteobacteria</taxon>
        <taxon>Rhodocyclales</taxon>
        <taxon>Fluviibacteraceae</taxon>
        <taxon>Fluviibacter</taxon>
    </lineage>
</organism>
<keyword evidence="2" id="KW-0479">Metal-binding</keyword>
<dbReference type="AlphaFoldDB" id="A0A679HS73"/>
<evidence type="ECO:0000313" key="5">
    <source>
        <dbReference type="EMBL" id="BBU68932.1"/>
    </source>
</evidence>
<dbReference type="RefSeq" id="WP_202930655.1">
    <property type="nucleotide sequence ID" value="NZ_AP019011.1"/>
</dbReference>
<dbReference type="SUPFAM" id="SSF56281">
    <property type="entry name" value="Metallo-hydrolase/oxidoreductase"/>
    <property type="match status" value="1"/>
</dbReference>
<evidence type="ECO:0000256" key="2">
    <source>
        <dbReference type="ARBA" id="ARBA00022723"/>
    </source>
</evidence>
<evidence type="ECO:0000256" key="1">
    <source>
        <dbReference type="ARBA" id="ARBA00001947"/>
    </source>
</evidence>
<evidence type="ECO:0000256" key="4">
    <source>
        <dbReference type="ARBA" id="ARBA00022833"/>
    </source>
</evidence>
<gene>
    <name evidence="5" type="ORF">ICHIAU1_12150</name>
</gene>
<dbReference type="PANTHER" id="PTHR47619:SF1">
    <property type="entry name" value="EXODEOXYRIBONUCLEASE WALJ"/>
    <property type="match status" value="1"/>
</dbReference>
<dbReference type="InterPro" id="IPR001018">
    <property type="entry name" value="Beta-lactamase_class-B_CS"/>
</dbReference>
<keyword evidence="6" id="KW-1185">Reference proteome</keyword>
<dbReference type="PANTHER" id="PTHR47619">
    <property type="entry name" value="METALLO-HYDROLASE YYCJ-RELATED"/>
    <property type="match status" value="1"/>
</dbReference>
<comment type="cofactor">
    <cofactor evidence="1">
        <name>Zn(2+)</name>
        <dbReference type="ChEBI" id="CHEBI:29105"/>
    </cofactor>
</comment>
<dbReference type="GO" id="GO:0017001">
    <property type="term" value="P:antibiotic catabolic process"/>
    <property type="evidence" value="ECO:0007669"/>
    <property type="project" value="InterPro"/>
</dbReference>
<dbReference type="InterPro" id="IPR036866">
    <property type="entry name" value="RibonucZ/Hydroxyglut_hydro"/>
</dbReference>
<dbReference type="GO" id="GO:0008270">
    <property type="term" value="F:zinc ion binding"/>
    <property type="evidence" value="ECO:0007669"/>
    <property type="project" value="InterPro"/>
</dbReference>
<proteinExistence type="predicted"/>
<sequence length="266" mass="28587">MIRFTSLGSGSEGNALLIEAGGPHGTRLMIDCGLPVRQALARIEARGVDPRGLDAILVTHEHGDHIGGVMALARKTGATVCLTRGTHAALHTRSAEACNGVTLRLIDSHEPFELGCVEIRPFPVPHDAREPVQYVVACGAISLGVLTDLGMLTPHVERSLQDCDGLVLEFNHDPDLLAQSTYPHSLKLRISGRYGHLCNRDAASFLAGLNLDRLQHVVAAHLSQSNNSPEHVLAAVREVLGEVPEAFYLATQADGFDWLTIEPLQA</sequence>
<keyword evidence="3 5" id="KW-0378">Hydrolase</keyword>
<keyword evidence="4" id="KW-0862">Zinc</keyword>
<dbReference type="PROSITE" id="PS00743">
    <property type="entry name" value="BETA_LACTAMASE_B_1"/>
    <property type="match status" value="1"/>
</dbReference>
<dbReference type="InterPro" id="IPR052533">
    <property type="entry name" value="WalJ/YycJ-like"/>
</dbReference>
<dbReference type="EMBL" id="AP022345">
    <property type="protein sequence ID" value="BBU68932.1"/>
    <property type="molecule type" value="Genomic_DNA"/>
</dbReference>
<reference evidence="6" key="1">
    <citation type="submission" date="2020-01" db="EMBL/GenBank/DDBJ databases">
        <title>Phosphoaccumulans saitamaens gen. nov., sp. nov., a polyphosphate accumulating bacterium isolated from surface river water.</title>
        <authorList>
            <person name="Watanabe K."/>
            <person name="Suda W."/>
        </authorList>
    </citation>
    <scope>NUCLEOTIDE SEQUENCE [LARGE SCALE GENOMIC DNA]</scope>
    <source>
        <strain evidence="6">ICHIAU1</strain>
    </source>
</reference>
<dbReference type="Proteomes" id="UP000463961">
    <property type="component" value="Chromosome"/>
</dbReference>
<dbReference type="GO" id="GO:0008800">
    <property type="term" value="F:beta-lactamase activity"/>
    <property type="evidence" value="ECO:0007669"/>
    <property type="project" value="InterPro"/>
</dbReference>
<name>A0A679HS73_9RHOO</name>
<evidence type="ECO:0000313" key="6">
    <source>
        <dbReference type="Proteomes" id="UP000463961"/>
    </source>
</evidence>
<dbReference type="InterPro" id="IPR001279">
    <property type="entry name" value="Metallo-B-lactamas"/>
</dbReference>
<protein>
    <submittedName>
        <fullName evidence="5">MBL fold metallo-hydrolase</fullName>
    </submittedName>
</protein>